<accession>A0A2I0R679</accession>
<reference evidence="2 3" key="1">
    <citation type="submission" date="2017-12" db="EMBL/GenBank/DDBJ databases">
        <title>The draft genome sequence of Brumimicrobium saltpan LHR20.</title>
        <authorList>
            <person name="Do Z.-J."/>
            <person name="Luo H.-R."/>
        </authorList>
    </citation>
    <scope>NUCLEOTIDE SEQUENCE [LARGE SCALE GENOMIC DNA]</scope>
    <source>
        <strain evidence="2 3">LHR20</strain>
    </source>
</reference>
<dbReference type="AlphaFoldDB" id="A0A2I0R679"/>
<name>A0A2I0R679_9FLAO</name>
<evidence type="ECO:0000313" key="3">
    <source>
        <dbReference type="Proteomes" id="UP000236654"/>
    </source>
</evidence>
<feature type="domain" description="Glycosyl transferase family 1" evidence="1">
    <location>
        <begin position="270"/>
        <end position="336"/>
    </location>
</feature>
<dbReference type="CDD" id="cd03801">
    <property type="entry name" value="GT4_PimA-like"/>
    <property type="match status" value="1"/>
</dbReference>
<organism evidence="2 3">
    <name type="scientific">Brumimicrobium salinarum</name>
    <dbReference type="NCBI Taxonomy" id="2058658"/>
    <lineage>
        <taxon>Bacteria</taxon>
        <taxon>Pseudomonadati</taxon>
        <taxon>Bacteroidota</taxon>
        <taxon>Flavobacteriia</taxon>
        <taxon>Flavobacteriales</taxon>
        <taxon>Crocinitomicaceae</taxon>
        <taxon>Brumimicrobium</taxon>
    </lineage>
</organism>
<keyword evidence="3" id="KW-1185">Reference proteome</keyword>
<protein>
    <submittedName>
        <fullName evidence="2">Group 1 glycosyl transferase</fullName>
    </submittedName>
</protein>
<dbReference type="InterPro" id="IPR001296">
    <property type="entry name" value="Glyco_trans_1"/>
</dbReference>
<dbReference type="Proteomes" id="UP000236654">
    <property type="component" value="Unassembled WGS sequence"/>
</dbReference>
<evidence type="ECO:0000313" key="2">
    <source>
        <dbReference type="EMBL" id="PKR82084.1"/>
    </source>
</evidence>
<dbReference type="PANTHER" id="PTHR12526:SF630">
    <property type="entry name" value="GLYCOSYLTRANSFERASE"/>
    <property type="match status" value="1"/>
</dbReference>
<dbReference type="Pfam" id="PF00534">
    <property type="entry name" value="Glycos_transf_1"/>
    <property type="match status" value="1"/>
</dbReference>
<dbReference type="EMBL" id="PJNI01000001">
    <property type="protein sequence ID" value="PKR82084.1"/>
    <property type="molecule type" value="Genomic_DNA"/>
</dbReference>
<keyword evidence="2" id="KW-0808">Transferase</keyword>
<dbReference type="GO" id="GO:0016757">
    <property type="term" value="F:glycosyltransferase activity"/>
    <property type="evidence" value="ECO:0007669"/>
    <property type="project" value="InterPro"/>
</dbReference>
<dbReference type="PANTHER" id="PTHR12526">
    <property type="entry name" value="GLYCOSYLTRANSFERASE"/>
    <property type="match status" value="1"/>
</dbReference>
<dbReference type="Gene3D" id="3.40.50.2000">
    <property type="entry name" value="Glycogen Phosphorylase B"/>
    <property type="match status" value="2"/>
</dbReference>
<dbReference type="SUPFAM" id="SSF53756">
    <property type="entry name" value="UDP-Glycosyltransferase/glycogen phosphorylase"/>
    <property type="match status" value="1"/>
</dbReference>
<dbReference type="OrthoDB" id="9815351at2"/>
<comment type="caution">
    <text evidence="2">The sequence shown here is derived from an EMBL/GenBank/DDBJ whole genome shotgun (WGS) entry which is preliminary data.</text>
</comment>
<proteinExistence type="predicted"/>
<evidence type="ECO:0000259" key="1">
    <source>
        <dbReference type="Pfam" id="PF00534"/>
    </source>
</evidence>
<sequence length="357" mass="41646">MKPRIVIFAPYPKGTAPSQRFRFEQYLPLLEEAGYEIVYKSFLDQQTWSLLYQEGKYLNKAWGLSKSFFKRWRDVFQLRKNDILFVHREMSHVGPPIFEWFVSKVLRKKYIYDFDDAIWLPNYSEVNAKVHRLKAYWKVKYCMKWAHQLTVGNEYLANYAQTFNNNISIIPTTIDLENHHNLTTNYDKNPVVIGWTGTQTTLRYLDELIPVLSELEKEYDFVFRVISNEKPQFDLKSLEFIPWNKTTEIKDLAEIQIGVMPLVEDQWSKGKCGFKALQYMALGIPSILSPVGVNNKIVKDGLNGYLCSSTDEWKARLVALITNPELRKSIGQAGRKTVEEKYSVESNYGKYLEVLGG</sequence>
<dbReference type="RefSeq" id="WP_101333230.1">
    <property type="nucleotide sequence ID" value="NZ_PJNI01000001.1"/>
</dbReference>
<gene>
    <name evidence="2" type="ORF">CW751_01735</name>
</gene>